<dbReference type="SUPFAM" id="SSF82544">
    <property type="entry name" value="GckA/TtuD-like"/>
    <property type="match status" value="1"/>
</dbReference>
<dbReference type="Gene3D" id="3.40.50.10180">
    <property type="entry name" value="Glycerate kinase, MOFRL-like N-terminal domain"/>
    <property type="match status" value="1"/>
</dbReference>
<organism evidence="4">
    <name type="scientific">Aceria tosichella</name>
    <name type="common">wheat curl mite</name>
    <dbReference type="NCBI Taxonomy" id="561515"/>
    <lineage>
        <taxon>Eukaryota</taxon>
        <taxon>Metazoa</taxon>
        <taxon>Ecdysozoa</taxon>
        <taxon>Arthropoda</taxon>
        <taxon>Chelicerata</taxon>
        <taxon>Arachnida</taxon>
        <taxon>Acari</taxon>
        <taxon>Acariformes</taxon>
        <taxon>Trombidiformes</taxon>
        <taxon>Prostigmata</taxon>
        <taxon>Eupodina</taxon>
        <taxon>Eriophyoidea</taxon>
        <taxon>Eriophyidae</taxon>
        <taxon>Eriophyinae</taxon>
        <taxon>Aceriini</taxon>
        <taxon>Aceria</taxon>
    </lineage>
</organism>
<comment type="similarity">
    <text evidence="1">Belongs to the glycerate kinase type-2 family.</text>
</comment>
<dbReference type="InterPro" id="IPR007835">
    <property type="entry name" value="MOFRL"/>
</dbReference>
<sequence>MHHIISSCKRDLLDIYKHAIEAVKPERLVKNCIVIGDGKFMVNDPLDSSLKPLEYDLNGRRLHVIGGGKCVLAMARGLAEIARTTRTTSLFSNGCLSVPIQASPLFESDRVTQDLMGCLDISVNFGSKDNLPDADSVKATHCILEKINEASRIDKNDKVRSLFVVLISGGGSACLTSPKHVSLEEKSDMIKRLVQHGADIVELNTVRRYFSHVKGGNLSRHIMKNNPDSQVISLIISDVINDPIEIIASGPTCLSLSEVDLYQSMIDVMTKYNLRVTNYPGGNHLSNNDNSHSVQNRIIGNNLLALNSLRSRADQLGYRTTLLGNDLSGSTNDILKHILNHDRAETDRSLIIGGGESTVLKGPGESWGVGGRVQEMALDYMSHKLSIESPWEVDSTIDMFMAGSTDGQDGPTDVAGCLASVSDWSLSKNFNLDDLIRAKKTHDSYNFWTKYRPDWLIKTGLSGTNVMDLYMLMNVRKTSTREC</sequence>
<dbReference type="GO" id="GO:0008887">
    <property type="term" value="F:glycerate kinase activity"/>
    <property type="evidence" value="ECO:0007669"/>
    <property type="project" value="InterPro"/>
</dbReference>
<accession>A0A6G1SJ25</accession>
<dbReference type="PANTHER" id="PTHR12227">
    <property type="entry name" value="GLYCERATE KINASE"/>
    <property type="match status" value="1"/>
</dbReference>
<dbReference type="Pfam" id="PF13660">
    <property type="entry name" value="DUF4147"/>
    <property type="match status" value="1"/>
</dbReference>
<protein>
    <submittedName>
        <fullName evidence="4">Uncharacterized protein C13B9.2</fullName>
    </submittedName>
</protein>
<dbReference type="InterPro" id="IPR025286">
    <property type="entry name" value="MOFRL_assoc_dom"/>
</dbReference>
<dbReference type="InterPro" id="IPR038614">
    <property type="entry name" value="GK_N_sf"/>
</dbReference>
<evidence type="ECO:0000259" key="3">
    <source>
        <dbReference type="Pfam" id="PF13660"/>
    </source>
</evidence>
<name>A0A6G1SJ25_9ACAR</name>
<proteinExistence type="inferred from homology"/>
<dbReference type="EMBL" id="GGYP01005201">
    <property type="protein sequence ID" value="MDE49972.1"/>
    <property type="molecule type" value="Transcribed_RNA"/>
</dbReference>
<evidence type="ECO:0000313" key="4">
    <source>
        <dbReference type="EMBL" id="MDE49972.1"/>
    </source>
</evidence>
<feature type="domain" description="MOFRL" evidence="2">
    <location>
        <begin position="350"/>
        <end position="468"/>
    </location>
</feature>
<evidence type="ECO:0000256" key="1">
    <source>
        <dbReference type="ARBA" id="ARBA00005393"/>
    </source>
</evidence>
<dbReference type="AlphaFoldDB" id="A0A6G1SJ25"/>
<dbReference type="Pfam" id="PF05161">
    <property type="entry name" value="MOFRL"/>
    <property type="match status" value="1"/>
</dbReference>
<reference evidence="4" key="1">
    <citation type="submission" date="2018-10" db="EMBL/GenBank/DDBJ databases">
        <title>Transcriptome assembly of Aceria tosichella (Wheat curl mite) Type 2.</title>
        <authorList>
            <person name="Scully E.D."/>
            <person name="Geib S.M."/>
            <person name="Palmer N.A."/>
            <person name="Gupta A.K."/>
            <person name="Sarath G."/>
            <person name="Tatineni S."/>
        </authorList>
    </citation>
    <scope>NUCLEOTIDE SEQUENCE</scope>
    <source>
        <strain evidence="4">LincolnNE</strain>
    </source>
</reference>
<dbReference type="InterPro" id="IPR037035">
    <property type="entry name" value="GK-like_C_sf"/>
</dbReference>
<evidence type="ECO:0000259" key="2">
    <source>
        <dbReference type="Pfam" id="PF05161"/>
    </source>
</evidence>
<dbReference type="PANTHER" id="PTHR12227:SF0">
    <property type="entry name" value="GLYCERATE KINASE"/>
    <property type="match status" value="1"/>
</dbReference>
<gene>
    <name evidence="4" type="primary">C13B9.2</name>
    <name evidence="4" type="ORF">g.35</name>
</gene>
<dbReference type="GO" id="GO:0005737">
    <property type="term" value="C:cytoplasm"/>
    <property type="evidence" value="ECO:0007669"/>
    <property type="project" value="TreeGrafter"/>
</dbReference>
<feature type="domain" description="MOFRL-associated" evidence="3">
    <location>
        <begin position="12"/>
        <end position="275"/>
    </location>
</feature>
<dbReference type="Gene3D" id="3.40.1480.10">
    <property type="entry name" value="MOFRL domain"/>
    <property type="match status" value="1"/>
</dbReference>
<dbReference type="InterPro" id="IPR039760">
    <property type="entry name" value="MOFRL_protein"/>
</dbReference>